<keyword evidence="1" id="KW-0812">Transmembrane</keyword>
<keyword evidence="1" id="KW-1133">Transmembrane helix</keyword>
<organism evidence="2">
    <name type="scientific">viral metagenome</name>
    <dbReference type="NCBI Taxonomy" id="1070528"/>
    <lineage>
        <taxon>unclassified sequences</taxon>
        <taxon>metagenomes</taxon>
        <taxon>organismal metagenomes</taxon>
    </lineage>
</organism>
<dbReference type="AlphaFoldDB" id="A0A6C0B8U4"/>
<keyword evidence="1" id="KW-0472">Membrane</keyword>
<name>A0A6C0B8U4_9ZZZZ</name>
<evidence type="ECO:0000313" key="2">
    <source>
        <dbReference type="EMBL" id="QHS88121.1"/>
    </source>
</evidence>
<accession>A0A6C0B8U4</accession>
<reference evidence="2" key="1">
    <citation type="journal article" date="2020" name="Nature">
        <title>Giant virus diversity and host interactions through global metagenomics.</title>
        <authorList>
            <person name="Schulz F."/>
            <person name="Roux S."/>
            <person name="Paez-Espino D."/>
            <person name="Jungbluth S."/>
            <person name="Walsh D.A."/>
            <person name="Denef V.J."/>
            <person name="McMahon K.D."/>
            <person name="Konstantinidis K.T."/>
            <person name="Eloe-Fadrosh E.A."/>
            <person name="Kyrpides N.C."/>
            <person name="Woyke T."/>
        </authorList>
    </citation>
    <scope>NUCLEOTIDE SEQUENCE</scope>
    <source>
        <strain evidence="2">GVMAG-M-3300010158-55</strain>
    </source>
</reference>
<proteinExistence type="predicted"/>
<sequence length="95" mass="11334">MYHVYLKSIIFCKIILILLILAEVYLWIKGKKETELDKKLQYFKSKVENVFKILMSLLLVFLFNPRTDRSILIDYETKLLLCLFGIILLITMKQC</sequence>
<evidence type="ECO:0000256" key="1">
    <source>
        <dbReference type="SAM" id="Phobius"/>
    </source>
</evidence>
<protein>
    <submittedName>
        <fullName evidence="2">Uncharacterized protein</fullName>
    </submittedName>
</protein>
<feature type="transmembrane region" description="Helical" evidence="1">
    <location>
        <begin position="6"/>
        <end position="28"/>
    </location>
</feature>
<dbReference type="EMBL" id="MN739094">
    <property type="protein sequence ID" value="QHS88121.1"/>
    <property type="molecule type" value="Genomic_DNA"/>
</dbReference>
<feature type="transmembrane region" description="Helical" evidence="1">
    <location>
        <begin position="71"/>
        <end position="90"/>
    </location>
</feature>